<dbReference type="EMBL" id="PZJJ01000008">
    <property type="protein sequence ID" value="PTL39265.1"/>
    <property type="molecule type" value="Genomic_DNA"/>
</dbReference>
<gene>
    <name evidence="2" type="ORF">C6Y45_06530</name>
</gene>
<accession>A0A2T4U7C5</accession>
<reference evidence="2 3" key="1">
    <citation type="submission" date="2018-03" db="EMBL/GenBank/DDBJ databases">
        <title>Alkalicoccus saliphilus sp. nov., isolated from a mineral pool.</title>
        <authorList>
            <person name="Zhao B."/>
        </authorList>
    </citation>
    <scope>NUCLEOTIDE SEQUENCE [LARGE SCALE GENOMIC DNA]</scope>
    <source>
        <strain evidence="2 3">6AG</strain>
    </source>
</reference>
<dbReference type="Proteomes" id="UP000240509">
    <property type="component" value="Unassembled WGS sequence"/>
</dbReference>
<sequence>MAMKQIIPFILIAGIVAAAVFFLRDDYEETFQPDHRSEASDSYWTAILYANEDEEDYEVGIRLEHNEETITPDEIEAVEVYVDSSNFSIYYEESDMDNFEGTIDYSEVCTRCSGLPQLDARVFVSWQTAEENRSSQYQLSLMLNE</sequence>
<keyword evidence="3" id="KW-1185">Reference proteome</keyword>
<keyword evidence="1" id="KW-0812">Transmembrane</keyword>
<evidence type="ECO:0000256" key="1">
    <source>
        <dbReference type="SAM" id="Phobius"/>
    </source>
</evidence>
<protein>
    <submittedName>
        <fullName evidence="2">Uncharacterized protein</fullName>
    </submittedName>
</protein>
<keyword evidence="1" id="KW-1133">Transmembrane helix</keyword>
<proteinExistence type="predicted"/>
<feature type="transmembrane region" description="Helical" evidence="1">
    <location>
        <begin position="6"/>
        <end position="23"/>
    </location>
</feature>
<keyword evidence="1" id="KW-0472">Membrane</keyword>
<dbReference type="AlphaFoldDB" id="A0A2T4U7C5"/>
<evidence type="ECO:0000313" key="2">
    <source>
        <dbReference type="EMBL" id="PTL39265.1"/>
    </source>
</evidence>
<comment type="caution">
    <text evidence="2">The sequence shown here is derived from an EMBL/GenBank/DDBJ whole genome shotgun (WGS) entry which is preliminary data.</text>
</comment>
<evidence type="ECO:0000313" key="3">
    <source>
        <dbReference type="Proteomes" id="UP000240509"/>
    </source>
</evidence>
<name>A0A2T4U7C5_9BACI</name>
<organism evidence="2 3">
    <name type="scientific">Alkalicoccus saliphilus</name>
    <dbReference type="NCBI Taxonomy" id="200989"/>
    <lineage>
        <taxon>Bacteria</taxon>
        <taxon>Bacillati</taxon>
        <taxon>Bacillota</taxon>
        <taxon>Bacilli</taxon>
        <taxon>Bacillales</taxon>
        <taxon>Bacillaceae</taxon>
        <taxon>Alkalicoccus</taxon>
    </lineage>
</organism>